<keyword evidence="1" id="KW-1133">Transmembrane helix</keyword>
<dbReference type="Proteomes" id="UP001408789">
    <property type="component" value="Unassembled WGS sequence"/>
</dbReference>
<keyword evidence="3" id="KW-1185">Reference proteome</keyword>
<feature type="transmembrane region" description="Helical" evidence="1">
    <location>
        <begin position="42"/>
        <end position="59"/>
    </location>
</feature>
<evidence type="ECO:0000313" key="2">
    <source>
        <dbReference type="EMBL" id="KAK9080060.1"/>
    </source>
</evidence>
<organism evidence="2 3">
    <name type="scientific">Deinandra increscens subsp. villosa</name>
    <dbReference type="NCBI Taxonomy" id="3103831"/>
    <lineage>
        <taxon>Eukaryota</taxon>
        <taxon>Viridiplantae</taxon>
        <taxon>Streptophyta</taxon>
        <taxon>Embryophyta</taxon>
        <taxon>Tracheophyta</taxon>
        <taxon>Spermatophyta</taxon>
        <taxon>Magnoliopsida</taxon>
        <taxon>eudicotyledons</taxon>
        <taxon>Gunneridae</taxon>
        <taxon>Pentapetalae</taxon>
        <taxon>asterids</taxon>
        <taxon>campanulids</taxon>
        <taxon>Asterales</taxon>
        <taxon>Asteraceae</taxon>
        <taxon>Asteroideae</taxon>
        <taxon>Heliantheae alliance</taxon>
        <taxon>Madieae</taxon>
        <taxon>Madiinae</taxon>
        <taxon>Deinandra</taxon>
    </lineage>
</organism>
<dbReference type="EMBL" id="JBCNJP010000003">
    <property type="protein sequence ID" value="KAK9080060.1"/>
    <property type="molecule type" value="Genomic_DNA"/>
</dbReference>
<dbReference type="AlphaFoldDB" id="A0AAP0DVE3"/>
<protein>
    <submittedName>
        <fullName evidence="2">Uncharacterized protein</fullName>
    </submittedName>
</protein>
<proteinExistence type="predicted"/>
<evidence type="ECO:0000313" key="3">
    <source>
        <dbReference type="Proteomes" id="UP001408789"/>
    </source>
</evidence>
<evidence type="ECO:0000256" key="1">
    <source>
        <dbReference type="SAM" id="Phobius"/>
    </source>
</evidence>
<accession>A0AAP0DVE3</accession>
<keyword evidence="1" id="KW-0812">Transmembrane</keyword>
<gene>
    <name evidence="2" type="ORF">SSX86_001735</name>
</gene>
<sequence length="72" mass="8474">MTMEEVKIASPEARIQVVKPAEKLQSNLQYELPSFVKSMGRSHVYICLWLITMYCILLAEDNILCHLRMLWF</sequence>
<comment type="caution">
    <text evidence="2">The sequence shown here is derived from an EMBL/GenBank/DDBJ whole genome shotgun (WGS) entry which is preliminary data.</text>
</comment>
<keyword evidence="1" id="KW-0472">Membrane</keyword>
<reference evidence="2 3" key="1">
    <citation type="submission" date="2024-04" db="EMBL/GenBank/DDBJ databases">
        <title>The reference genome of an endangered Asteraceae, Deinandra increscens subsp. villosa, native to the Central Coast of California.</title>
        <authorList>
            <person name="Guilliams M."/>
            <person name="Hasenstab-Lehman K."/>
            <person name="Meyer R."/>
            <person name="Mcevoy S."/>
        </authorList>
    </citation>
    <scope>NUCLEOTIDE SEQUENCE [LARGE SCALE GENOMIC DNA]</scope>
    <source>
        <tissue evidence="2">Leaf</tissue>
    </source>
</reference>
<name>A0AAP0DVE3_9ASTR</name>